<proteinExistence type="predicted"/>
<feature type="transmembrane region" description="Helical" evidence="1">
    <location>
        <begin position="7"/>
        <end position="27"/>
    </location>
</feature>
<dbReference type="Pfam" id="PF18895">
    <property type="entry name" value="T4SS_pilin"/>
    <property type="match status" value="1"/>
</dbReference>
<reference evidence="2 3" key="1">
    <citation type="journal article" date="2015" name="Nature">
        <title>rRNA introns, odd ribosomes, and small enigmatic genomes across a large radiation of phyla.</title>
        <authorList>
            <person name="Brown C.T."/>
            <person name="Hug L.A."/>
            <person name="Thomas B.C."/>
            <person name="Sharon I."/>
            <person name="Castelle C.J."/>
            <person name="Singh A."/>
            <person name="Wilkins M.J."/>
            <person name="Williams K.H."/>
            <person name="Banfield J.F."/>
        </authorList>
    </citation>
    <scope>NUCLEOTIDE SEQUENCE [LARGE SCALE GENOMIC DNA]</scope>
    <source>
        <strain evidence="3">GW2011_GWA1_39_13</strain>
    </source>
</reference>
<keyword evidence="1" id="KW-0812">Transmembrane</keyword>
<evidence type="ECO:0000256" key="1">
    <source>
        <dbReference type="SAM" id="Phobius"/>
    </source>
</evidence>
<feature type="transmembrane region" description="Helical" evidence="1">
    <location>
        <begin position="95"/>
        <end position="120"/>
    </location>
</feature>
<sequence>MKKIQKVAYISMMVLVLLMPVLVLAALPNPEPPLTGGAVTLTEIEFRITQIAKFLIVIGVVLAVIFIIWGGIAYMFAGGDEGKTESAKARITNGIIGAAVVLAVGVILQTVAGLIARSFFNI</sequence>
<accession>A0A0G0PWL4</accession>
<evidence type="ECO:0000313" key="3">
    <source>
        <dbReference type="Proteomes" id="UP000034845"/>
    </source>
</evidence>
<feature type="transmembrane region" description="Helical" evidence="1">
    <location>
        <begin position="51"/>
        <end position="74"/>
    </location>
</feature>
<keyword evidence="1" id="KW-1133">Transmembrane helix</keyword>
<dbReference type="InterPro" id="IPR043993">
    <property type="entry name" value="T4SS_pilin"/>
</dbReference>
<evidence type="ECO:0000313" key="2">
    <source>
        <dbReference type="EMBL" id="KKR02555.1"/>
    </source>
</evidence>
<protein>
    <submittedName>
        <fullName evidence="2">Uncharacterized protein</fullName>
    </submittedName>
</protein>
<keyword evidence="1" id="KW-0472">Membrane</keyword>
<dbReference type="Proteomes" id="UP000034845">
    <property type="component" value="Unassembled WGS sequence"/>
</dbReference>
<dbReference type="SUPFAM" id="SSF81665">
    <property type="entry name" value="Calcium ATPase, transmembrane domain M"/>
    <property type="match status" value="1"/>
</dbReference>
<organism evidence="2 3">
    <name type="scientific">Yanofskybacteria sp. (strain GW2011_GWA1_39_13)</name>
    <dbReference type="NCBI Taxonomy" id="1619019"/>
    <lineage>
        <taxon>Bacteria</taxon>
        <taxon>Candidatus Yanofskyibacteriota</taxon>
    </lineage>
</organism>
<dbReference type="EMBL" id="LBWF01000001">
    <property type="protein sequence ID" value="KKR02555.1"/>
    <property type="molecule type" value="Genomic_DNA"/>
</dbReference>
<comment type="caution">
    <text evidence="2">The sequence shown here is derived from an EMBL/GenBank/DDBJ whole genome shotgun (WGS) entry which is preliminary data.</text>
</comment>
<dbReference type="InterPro" id="IPR023298">
    <property type="entry name" value="ATPase_P-typ_TM_dom_sf"/>
</dbReference>
<name>A0A0G0PWL4_YANXG</name>
<gene>
    <name evidence="2" type="ORF">UT29_C0001G0035</name>
</gene>
<dbReference type="AlphaFoldDB" id="A0A0G0PWL4"/>